<dbReference type="AlphaFoldDB" id="A0A7W5DVY7"/>
<dbReference type="Pfam" id="PF07617">
    <property type="entry name" value="DUF1579"/>
    <property type="match status" value="1"/>
</dbReference>
<evidence type="ECO:0000313" key="1">
    <source>
        <dbReference type="EMBL" id="MBB3205189.1"/>
    </source>
</evidence>
<dbReference type="EMBL" id="JACHXU010000002">
    <property type="protein sequence ID" value="MBB3205189.1"/>
    <property type="molecule type" value="Genomic_DNA"/>
</dbReference>
<accession>A0A7W5DVY7</accession>
<dbReference type="Proteomes" id="UP000536179">
    <property type="component" value="Unassembled WGS sequence"/>
</dbReference>
<proteinExistence type="predicted"/>
<dbReference type="InterPro" id="IPR011473">
    <property type="entry name" value="DUF1579"/>
</dbReference>
<organism evidence="1 2">
    <name type="scientific">Aporhodopirellula rubra</name>
    <dbReference type="NCBI Taxonomy" id="980271"/>
    <lineage>
        <taxon>Bacteria</taxon>
        <taxon>Pseudomonadati</taxon>
        <taxon>Planctomycetota</taxon>
        <taxon>Planctomycetia</taxon>
        <taxon>Pirellulales</taxon>
        <taxon>Pirellulaceae</taxon>
        <taxon>Aporhodopirellula</taxon>
    </lineage>
</organism>
<sequence length="157" mass="17691">MFSKSQAEHQWLEQMIGDWSFDHQCMGPDNESSQSSGKMTCRTMGGLWLICESSGGTSDEDKWSSIMTLGFDPTKNRYVGTFVGSMMANIWHYRGTVDESGKRLPLDSKGPKFGGAGTCLYRDTIEIVDANEWLMISEMQDDDGAWVKFMHGKHTRI</sequence>
<comment type="caution">
    <text evidence="1">The sequence shown here is derived from an EMBL/GenBank/DDBJ whole genome shotgun (WGS) entry which is preliminary data.</text>
</comment>
<protein>
    <recommendedName>
        <fullName evidence="3">DUF1579 domain-containing protein</fullName>
    </recommendedName>
</protein>
<keyword evidence="2" id="KW-1185">Reference proteome</keyword>
<dbReference type="RefSeq" id="WP_184302293.1">
    <property type="nucleotide sequence ID" value="NZ_JACHXU010000002.1"/>
</dbReference>
<evidence type="ECO:0008006" key="3">
    <source>
        <dbReference type="Google" id="ProtNLM"/>
    </source>
</evidence>
<gene>
    <name evidence="1" type="ORF">FHS27_000956</name>
</gene>
<evidence type="ECO:0000313" key="2">
    <source>
        <dbReference type="Proteomes" id="UP000536179"/>
    </source>
</evidence>
<reference evidence="1 2" key="1">
    <citation type="submission" date="2020-08" db="EMBL/GenBank/DDBJ databases">
        <title>Genomic Encyclopedia of Type Strains, Phase III (KMG-III): the genomes of soil and plant-associated and newly described type strains.</title>
        <authorList>
            <person name="Whitman W."/>
        </authorList>
    </citation>
    <scope>NUCLEOTIDE SEQUENCE [LARGE SCALE GENOMIC DNA]</scope>
    <source>
        <strain evidence="1 2">CECT 8075</strain>
    </source>
</reference>
<name>A0A7W5DVY7_9BACT</name>